<proteinExistence type="predicted"/>
<dbReference type="Pfam" id="PF13532">
    <property type="entry name" value="2OG-FeII_Oxy_2"/>
    <property type="match status" value="1"/>
</dbReference>
<dbReference type="Proteomes" id="UP001162800">
    <property type="component" value="Plasmid unnamed1"/>
</dbReference>
<dbReference type="PANTHER" id="PTHR12463">
    <property type="entry name" value="OXYGENASE-RELATED"/>
    <property type="match status" value="1"/>
</dbReference>
<protein>
    <submittedName>
        <fullName evidence="2">Alpha-ketoglutarate-dependent dioxygenase AlkB</fullName>
    </submittedName>
</protein>
<sequence>MNQSSLFGNEEVHASIPGLVYQPEFLSVEEERELIDTICTLPLHAAKYKQYLARRRVMSFGGSYDFDTNQLLPASSLDARLLPLRDRVAAWQGVPAESLVHALVAEYAPGTPLGWHRDVPNFERIIGISLGSEATLRFRPYPYRAEVPRQVVELCVQPRSVYVMADEARWGWQHCVEATRGLRWSITFRDFRGRTVEG</sequence>
<evidence type="ECO:0000313" key="3">
    <source>
        <dbReference type="Proteomes" id="UP001162800"/>
    </source>
</evidence>
<dbReference type="PROSITE" id="PS51471">
    <property type="entry name" value="FE2OG_OXY"/>
    <property type="match status" value="1"/>
</dbReference>
<dbReference type="SUPFAM" id="SSF51197">
    <property type="entry name" value="Clavaminate synthase-like"/>
    <property type="match status" value="1"/>
</dbReference>
<reference evidence="2" key="1">
    <citation type="submission" date="2022-09" db="EMBL/GenBank/DDBJ databases">
        <title>The complete genome of Acidovorax sp. 5MLIR.</title>
        <authorList>
            <person name="Liu L."/>
            <person name="Yue J."/>
            <person name="Yang F."/>
            <person name="Yuan J."/>
            <person name="Li L."/>
        </authorList>
    </citation>
    <scope>NUCLEOTIDE SEQUENCE</scope>
    <source>
        <strain evidence="2">5MLIR</strain>
        <plasmid evidence="2">unnamed1</plasmid>
    </source>
</reference>
<keyword evidence="2" id="KW-0560">Oxidoreductase</keyword>
<dbReference type="RefSeq" id="WP_231043834.1">
    <property type="nucleotide sequence ID" value="NZ_CP106882.1"/>
</dbReference>
<organism evidence="2 3">
    <name type="scientific">Comamonas endophytica</name>
    <dbReference type="NCBI Taxonomy" id="2949090"/>
    <lineage>
        <taxon>Bacteria</taxon>
        <taxon>Pseudomonadati</taxon>
        <taxon>Pseudomonadota</taxon>
        <taxon>Betaproteobacteria</taxon>
        <taxon>Burkholderiales</taxon>
        <taxon>Comamonadaceae</taxon>
        <taxon>Comamonas</taxon>
    </lineage>
</organism>
<evidence type="ECO:0000313" key="2">
    <source>
        <dbReference type="EMBL" id="UYG53858.1"/>
    </source>
</evidence>
<evidence type="ECO:0000259" key="1">
    <source>
        <dbReference type="PROSITE" id="PS51471"/>
    </source>
</evidence>
<feature type="domain" description="Fe2OG dioxygenase" evidence="1">
    <location>
        <begin position="98"/>
        <end position="192"/>
    </location>
</feature>
<keyword evidence="3" id="KW-1185">Reference proteome</keyword>
<dbReference type="Gene3D" id="2.60.120.590">
    <property type="entry name" value="Alpha-ketoglutarate-dependent dioxygenase AlkB-like"/>
    <property type="match status" value="1"/>
</dbReference>
<dbReference type="PANTHER" id="PTHR12463:SF1">
    <property type="entry name" value="2-OXOGLUTARATE AND FE-DEPENDENT OXYGENASE FAMILY PROTEIN"/>
    <property type="match status" value="1"/>
</dbReference>
<accession>A0ABY6GG76</accession>
<geneLocation type="plasmid" evidence="2 3">
    <name>unnamed1</name>
</geneLocation>
<dbReference type="InterPro" id="IPR005123">
    <property type="entry name" value="Oxoglu/Fe-dep_dioxygenase_dom"/>
</dbReference>
<dbReference type="InterPro" id="IPR032857">
    <property type="entry name" value="ALKBH4"/>
</dbReference>
<name>A0ABY6GG76_9BURK</name>
<dbReference type="GO" id="GO:0051213">
    <property type="term" value="F:dioxygenase activity"/>
    <property type="evidence" value="ECO:0007669"/>
    <property type="project" value="UniProtKB-KW"/>
</dbReference>
<dbReference type="InterPro" id="IPR027450">
    <property type="entry name" value="AlkB-like"/>
</dbReference>
<keyword evidence="2" id="KW-0223">Dioxygenase</keyword>
<keyword evidence="2" id="KW-0614">Plasmid</keyword>
<dbReference type="InterPro" id="IPR037151">
    <property type="entry name" value="AlkB-like_sf"/>
</dbReference>
<gene>
    <name evidence="2" type="ORF">M9799_18155</name>
</gene>
<dbReference type="EMBL" id="CP106882">
    <property type="protein sequence ID" value="UYG53858.1"/>
    <property type="molecule type" value="Genomic_DNA"/>
</dbReference>